<sequence>MKDPWIPLDIKDNADWEIAHEMKEKLGYVDYELELEETSTSRELIGRRYELPDGAADCLRNYIIALAPSNGKIKLVNSENFVSGNSCEIRMSSFRFEEGTLKMLEVKDNRVLCGLGYAYVPTVEDFIRQAEKDLERLGWKNKRKNQKNDKENTHKKNKGKEEVKKEPEVGLRPYPKILNRFVVKEGF</sequence>
<dbReference type="Proteomes" id="UP001141806">
    <property type="component" value="Unassembled WGS sequence"/>
</dbReference>
<comment type="caution">
    <text evidence="2">The sequence shown here is derived from an EMBL/GenBank/DDBJ whole genome shotgun (WGS) entry which is preliminary data.</text>
</comment>
<name>A0A9Q0QPV4_9MAGN</name>
<dbReference type="AlphaFoldDB" id="A0A9Q0QPV4"/>
<feature type="region of interest" description="Disordered" evidence="1">
    <location>
        <begin position="138"/>
        <end position="168"/>
    </location>
</feature>
<keyword evidence="3" id="KW-1185">Reference proteome</keyword>
<protein>
    <submittedName>
        <fullName evidence="2">Uncharacterized protein</fullName>
    </submittedName>
</protein>
<organism evidence="2 3">
    <name type="scientific">Protea cynaroides</name>
    <dbReference type="NCBI Taxonomy" id="273540"/>
    <lineage>
        <taxon>Eukaryota</taxon>
        <taxon>Viridiplantae</taxon>
        <taxon>Streptophyta</taxon>
        <taxon>Embryophyta</taxon>
        <taxon>Tracheophyta</taxon>
        <taxon>Spermatophyta</taxon>
        <taxon>Magnoliopsida</taxon>
        <taxon>Proteales</taxon>
        <taxon>Proteaceae</taxon>
        <taxon>Protea</taxon>
    </lineage>
</organism>
<reference evidence="2" key="1">
    <citation type="journal article" date="2023" name="Plant J.">
        <title>The genome of the king protea, Protea cynaroides.</title>
        <authorList>
            <person name="Chang J."/>
            <person name="Duong T.A."/>
            <person name="Schoeman C."/>
            <person name="Ma X."/>
            <person name="Roodt D."/>
            <person name="Barker N."/>
            <person name="Li Z."/>
            <person name="Van de Peer Y."/>
            <person name="Mizrachi E."/>
        </authorList>
    </citation>
    <scope>NUCLEOTIDE SEQUENCE</scope>
    <source>
        <tissue evidence="2">Young leaves</tissue>
    </source>
</reference>
<gene>
    <name evidence="2" type="ORF">NE237_019361</name>
</gene>
<dbReference type="EMBL" id="JAMYWD010000007">
    <property type="protein sequence ID" value="KAJ4967512.1"/>
    <property type="molecule type" value="Genomic_DNA"/>
</dbReference>
<evidence type="ECO:0000256" key="1">
    <source>
        <dbReference type="SAM" id="MobiDB-lite"/>
    </source>
</evidence>
<accession>A0A9Q0QPV4</accession>
<feature type="compositionally biased region" description="Basic and acidic residues" evidence="1">
    <location>
        <begin position="146"/>
        <end position="168"/>
    </location>
</feature>
<proteinExistence type="predicted"/>
<evidence type="ECO:0000313" key="2">
    <source>
        <dbReference type="EMBL" id="KAJ4967512.1"/>
    </source>
</evidence>
<dbReference type="Gene3D" id="3.90.640.10">
    <property type="entry name" value="Actin, Chain A, domain 4"/>
    <property type="match status" value="1"/>
</dbReference>
<evidence type="ECO:0000313" key="3">
    <source>
        <dbReference type="Proteomes" id="UP001141806"/>
    </source>
</evidence>